<organism evidence="2 3">
    <name type="scientific">Hymenobacter taeanensis</name>
    <dbReference type="NCBI Taxonomy" id="2735321"/>
    <lineage>
        <taxon>Bacteria</taxon>
        <taxon>Pseudomonadati</taxon>
        <taxon>Bacteroidota</taxon>
        <taxon>Cytophagia</taxon>
        <taxon>Cytophagales</taxon>
        <taxon>Hymenobacteraceae</taxon>
        <taxon>Hymenobacter</taxon>
    </lineage>
</organism>
<sequence length="509" mass="56004">MPSSGTTVISSVWLFRGLLGLLAVLLLARLSLLTAGGALSFPDEDRYLESIKAAQLLLAGQWAPAALHVANTQGRPADALLRLPVAVVQVLWYQLGGPAPEAPPSLVLPQLMNYAVLLGNLLLLYQLGRRWLPKASAVLSCLLYSALVNTNLYVRHVLPYDMALLVLLAALVLLTRPGRPVSMRHLSFLTGLLGVLVVAVYPGYYFAPLLLGAVLLARVPRQRWREAVLWAAVGAFVLLLPLELITRYGHISYLRTLQTLAPTITQGDFSEGVTFSGNYLWQVEGPLGLALGMLALPGLWSLNRIRAAENTAAIRAVGWGSSGLWLLHAALVYFAHQFVFYGRILHFFLPFLVLYAVSALAMLPATTRRISLIALLGVAVFGFSGFFLTYASLAYPRDVLIRLSPQSTDTLSYQNESGIGHALDFRLPPSTIRPQQVVATSYYLINFTYPYPLPVTSCQARLAPPQARLVFQGPHFLTFPAYGFEGFIPAERQHLRFCSFQCRVYKRGE</sequence>
<dbReference type="EMBL" id="CP053538">
    <property type="protein sequence ID" value="QJX45412.1"/>
    <property type="molecule type" value="Genomic_DNA"/>
</dbReference>
<gene>
    <name evidence="2" type="ORF">HMJ29_00060</name>
</gene>
<reference evidence="2 3" key="1">
    <citation type="submission" date="2020-05" db="EMBL/GenBank/DDBJ databases">
        <title>Complete genome sequence of Hymenobacter sp. TS19 in Coasted Sand Dune.</title>
        <authorList>
            <person name="Lee J.-H."/>
            <person name="Jung J.-H."/>
            <person name="Jeong S."/>
            <person name="Zhao L."/>
            <person name="Kim M.-K."/>
            <person name="Seo H.-S."/>
            <person name="Lim S."/>
        </authorList>
    </citation>
    <scope>NUCLEOTIDE SEQUENCE [LARGE SCALE GENOMIC DNA]</scope>
    <source>
        <strain evidence="2 3">TS19</strain>
    </source>
</reference>
<name>A0A6M6BBR1_9BACT</name>
<evidence type="ECO:0008006" key="4">
    <source>
        <dbReference type="Google" id="ProtNLM"/>
    </source>
</evidence>
<keyword evidence="1" id="KW-0812">Transmembrane</keyword>
<feature type="transmembrane region" description="Helical" evidence="1">
    <location>
        <begin position="312"/>
        <end position="334"/>
    </location>
</feature>
<dbReference type="KEGG" id="hts:HMJ29_00060"/>
<feature type="transmembrane region" description="Helical" evidence="1">
    <location>
        <begin position="340"/>
        <end position="363"/>
    </location>
</feature>
<feature type="transmembrane region" description="Helical" evidence="1">
    <location>
        <begin position="153"/>
        <end position="174"/>
    </location>
</feature>
<feature type="transmembrane region" description="Helical" evidence="1">
    <location>
        <begin position="227"/>
        <end position="245"/>
    </location>
</feature>
<evidence type="ECO:0000256" key="1">
    <source>
        <dbReference type="SAM" id="Phobius"/>
    </source>
</evidence>
<accession>A0A6M6BBR1</accession>
<feature type="transmembrane region" description="Helical" evidence="1">
    <location>
        <begin position="107"/>
        <end position="124"/>
    </location>
</feature>
<dbReference type="Proteomes" id="UP000501623">
    <property type="component" value="Chromosome"/>
</dbReference>
<feature type="transmembrane region" description="Helical" evidence="1">
    <location>
        <begin position="186"/>
        <end position="207"/>
    </location>
</feature>
<keyword evidence="3" id="KW-1185">Reference proteome</keyword>
<feature type="transmembrane region" description="Helical" evidence="1">
    <location>
        <begin position="370"/>
        <end position="395"/>
    </location>
</feature>
<proteinExistence type="predicted"/>
<protein>
    <recommendedName>
        <fullName evidence="4">Glycosyltransferase RgtA/B/C/D-like domain-containing protein</fullName>
    </recommendedName>
</protein>
<evidence type="ECO:0000313" key="2">
    <source>
        <dbReference type="EMBL" id="QJX45412.1"/>
    </source>
</evidence>
<keyword evidence="1" id="KW-1133">Transmembrane helix</keyword>
<evidence type="ECO:0000313" key="3">
    <source>
        <dbReference type="Proteomes" id="UP000501623"/>
    </source>
</evidence>
<dbReference type="RefSeq" id="WP_171589559.1">
    <property type="nucleotide sequence ID" value="NZ_CP053538.1"/>
</dbReference>
<keyword evidence="1" id="KW-0472">Membrane</keyword>
<dbReference type="AlphaFoldDB" id="A0A6M6BBR1"/>